<evidence type="ECO:0000256" key="5">
    <source>
        <dbReference type="ARBA" id="ARBA00023004"/>
    </source>
</evidence>
<evidence type="ECO:0000256" key="8">
    <source>
        <dbReference type="RuleBase" id="RU000461"/>
    </source>
</evidence>
<dbReference type="Pfam" id="PF00067">
    <property type="entry name" value="p450"/>
    <property type="match status" value="1"/>
</dbReference>
<dbReference type="GO" id="GO:0005506">
    <property type="term" value="F:iron ion binding"/>
    <property type="evidence" value="ECO:0007669"/>
    <property type="project" value="InterPro"/>
</dbReference>
<reference evidence="9 10" key="1">
    <citation type="submission" date="2018-11" db="EMBL/GenBank/DDBJ databases">
        <title>Sequencing the genomes of 1000 actinobacteria strains.</title>
        <authorList>
            <person name="Klenk H.-P."/>
        </authorList>
    </citation>
    <scope>NUCLEOTIDE SEQUENCE [LARGE SCALE GENOMIC DNA]</scope>
    <source>
        <strain evidence="9 10">DSM 44254</strain>
    </source>
</reference>
<dbReference type="InterPro" id="IPR050196">
    <property type="entry name" value="Cytochrome_P450_Monoox"/>
</dbReference>
<dbReference type="PANTHER" id="PTHR24291:SF50">
    <property type="entry name" value="BIFUNCTIONAL ALBAFLAVENONE MONOOXYGENASE_TERPENE SYNTHASE"/>
    <property type="match status" value="1"/>
</dbReference>
<dbReference type="InterPro" id="IPR017972">
    <property type="entry name" value="Cyt_P450_CS"/>
</dbReference>
<dbReference type="Proteomes" id="UP000272400">
    <property type="component" value="Unassembled WGS sequence"/>
</dbReference>
<keyword evidence="5 7" id="KW-0408">Iron</keyword>
<organism evidence="9 10">
    <name type="scientific">Actinocorallia herbida</name>
    <dbReference type="NCBI Taxonomy" id="58109"/>
    <lineage>
        <taxon>Bacteria</taxon>
        <taxon>Bacillati</taxon>
        <taxon>Actinomycetota</taxon>
        <taxon>Actinomycetes</taxon>
        <taxon>Streptosporangiales</taxon>
        <taxon>Thermomonosporaceae</taxon>
        <taxon>Actinocorallia</taxon>
    </lineage>
</organism>
<dbReference type="AlphaFoldDB" id="A0A3N1CQG7"/>
<evidence type="ECO:0000313" key="10">
    <source>
        <dbReference type="Proteomes" id="UP000272400"/>
    </source>
</evidence>
<dbReference type="PROSITE" id="PS00086">
    <property type="entry name" value="CYTOCHROME_P450"/>
    <property type="match status" value="1"/>
</dbReference>
<evidence type="ECO:0000256" key="6">
    <source>
        <dbReference type="ARBA" id="ARBA00023033"/>
    </source>
</evidence>
<dbReference type="Gene3D" id="1.10.630.10">
    <property type="entry name" value="Cytochrome P450"/>
    <property type="match status" value="1"/>
</dbReference>
<dbReference type="GO" id="GO:0020037">
    <property type="term" value="F:heme binding"/>
    <property type="evidence" value="ECO:0007669"/>
    <property type="project" value="InterPro"/>
</dbReference>
<evidence type="ECO:0000256" key="7">
    <source>
        <dbReference type="PIRSR" id="PIRSR602401-1"/>
    </source>
</evidence>
<dbReference type="InterPro" id="IPR036396">
    <property type="entry name" value="Cyt_P450_sf"/>
</dbReference>
<keyword evidence="4 8" id="KW-0560">Oxidoreductase</keyword>
<dbReference type="PRINTS" id="PR00385">
    <property type="entry name" value="P450"/>
</dbReference>
<keyword evidence="2 7" id="KW-0349">Heme</keyword>
<accession>A0A3N1CQG7</accession>
<evidence type="ECO:0000256" key="2">
    <source>
        <dbReference type="ARBA" id="ARBA00022617"/>
    </source>
</evidence>
<evidence type="ECO:0000256" key="1">
    <source>
        <dbReference type="ARBA" id="ARBA00010617"/>
    </source>
</evidence>
<comment type="cofactor">
    <cofactor evidence="7">
        <name>heme</name>
        <dbReference type="ChEBI" id="CHEBI:30413"/>
    </cofactor>
</comment>
<evidence type="ECO:0000313" key="9">
    <source>
        <dbReference type="EMBL" id="ROO83435.1"/>
    </source>
</evidence>
<dbReference type="PANTHER" id="PTHR24291">
    <property type="entry name" value="CYTOCHROME P450 FAMILY 4"/>
    <property type="match status" value="1"/>
</dbReference>
<keyword evidence="6 8" id="KW-0503">Monooxygenase</keyword>
<evidence type="ECO:0000256" key="4">
    <source>
        <dbReference type="ARBA" id="ARBA00023002"/>
    </source>
</evidence>
<dbReference type="InterPro" id="IPR002401">
    <property type="entry name" value="Cyt_P450_E_grp-I"/>
</dbReference>
<feature type="binding site" description="axial binding residue" evidence="7">
    <location>
        <position position="398"/>
    </location>
    <ligand>
        <name>heme</name>
        <dbReference type="ChEBI" id="CHEBI:30413"/>
    </ligand>
    <ligandPart>
        <name>Fe</name>
        <dbReference type="ChEBI" id="CHEBI:18248"/>
    </ligandPart>
</feature>
<dbReference type="InterPro" id="IPR001128">
    <property type="entry name" value="Cyt_P450"/>
</dbReference>
<protein>
    <submittedName>
        <fullName evidence="9">Cytochrome P450</fullName>
    </submittedName>
</protein>
<evidence type="ECO:0000256" key="3">
    <source>
        <dbReference type="ARBA" id="ARBA00022723"/>
    </source>
</evidence>
<sequence>MALDTGVRPARDARKLPVYRDIPSFLRDPLGTFEELGRQADGDIVRLDAKVLSPYLVTKPEHLQHILRANQGNYARGGMFYAPLDRLFGDGILGQNEDAWMHSRRIIQPMFAARHIKQIQSDITGFINEGLDPVEKAARTGAPVDTLDLMASIVTKAIVGVIFGQRITREQVDDLAEATNAIIPSMIPRVVTPFLPRWIPRPKDKEFNDAIKTFDKHMYAVAEATPQEGDDDLLSLLLGAPDPHGLPASPKWLRDNFSGVYGAASETTVSAMVWAMPILWENPEVYAKLCAEVDEVVGSDPVSPEHLPKLVYTKQVIDELLRYMPVGWLFSRVALGEDVIDGTRIPKGADILISPYLTHRSPLFWDRPEEFDPERFAPGAPIPHRYAYFPFGGGAHICIGNHLFAVEALALLAGFVSRFRLTSVTPEKPTPVVGATLRPLERVMMTVRPAR</sequence>
<dbReference type="PRINTS" id="PR00463">
    <property type="entry name" value="EP450I"/>
</dbReference>
<name>A0A3N1CQG7_9ACTN</name>
<proteinExistence type="inferred from homology"/>
<dbReference type="EMBL" id="RJKE01000001">
    <property type="protein sequence ID" value="ROO83435.1"/>
    <property type="molecule type" value="Genomic_DNA"/>
</dbReference>
<comment type="caution">
    <text evidence="9">The sequence shown here is derived from an EMBL/GenBank/DDBJ whole genome shotgun (WGS) entry which is preliminary data.</text>
</comment>
<keyword evidence="10" id="KW-1185">Reference proteome</keyword>
<dbReference type="GO" id="GO:0016705">
    <property type="term" value="F:oxidoreductase activity, acting on paired donors, with incorporation or reduction of molecular oxygen"/>
    <property type="evidence" value="ECO:0007669"/>
    <property type="project" value="InterPro"/>
</dbReference>
<dbReference type="SUPFAM" id="SSF48264">
    <property type="entry name" value="Cytochrome P450"/>
    <property type="match status" value="1"/>
</dbReference>
<keyword evidence="3 7" id="KW-0479">Metal-binding</keyword>
<comment type="similarity">
    <text evidence="1 8">Belongs to the cytochrome P450 family.</text>
</comment>
<dbReference type="GO" id="GO:0004497">
    <property type="term" value="F:monooxygenase activity"/>
    <property type="evidence" value="ECO:0007669"/>
    <property type="project" value="UniProtKB-KW"/>
</dbReference>
<gene>
    <name evidence="9" type="ORF">EDD29_0938</name>
</gene>